<keyword evidence="2" id="KW-0813">Transport</keyword>
<dbReference type="AlphaFoldDB" id="A0A7S0D0W1"/>
<dbReference type="InterPro" id="IPR006593">
    <property type="entry name" value="Cyt_b561/ferric_Rdtase_TM"/>
</dbReference>
<dbReference type="Pfam" id="PF03351">
    <property type="entry name" value="DOMON"/>
    <property type="match status" value="1"/>
</dbReference>
<evidence type="ECO:0000256" key="4">
    <source>
        <dbReference type="ARBA" id="ARBA00022729"/>
    </source>
</evidence>
<dbReference type="EMBL" id="HBEM01006717">
    <property type="protein sequence ID" value="CAD8437919.1"/>
    <property type="molecule type" value="Transcribed_RNA"/>
</dbReference>
<keyword evidence="3 8" id="KW-0812">Transmembrane</keyword>
<evidence type="ECO:0000256" key="6">
    <source>
        <dbReference type="ARBA" id="ARBA00022989"/>
    </source>
</evidence>
<feature type="domain" description="DOMON" evidence="9">
    <location>
        <begin position="213"/>
        <end position="324"/>
    </location>
</feature>
<dbReference type="GO" id="GO:0016020">
    <property type="term" value="C:membrane"/>
    <property type="evidence" value="ECO:0007669"/>
    <property type="project" value="UniProtKB-SubCell"/>
</dbReference>
<dbReference type="PROSITE" id="PS50836">
    <property type="entry name" value="DOMON"/>
    <property type="match status" value="1"/>
</dbReference>
<dbReference type="SUPFAM" id="SSF49344">
    <property type="entry name" value="CBD9-like"/>
    <property type="match status" value="1"/>
</dbReference>
<protein>
    <recommendedName>
        <fullName evidence="12">Cytochrome b561 domain-containing protein</fullName>
    </recommendedName>
</protein>
<comment type="subcellular location">
    <subcellularLocation>
        <location evidence="1">Membrane</location>
    </subcellularLocation>
</comment>
<dbReference type="SMART" id="SM00665">
    <property type="entry name" value="B561"/>
    <property type="match status" value="1"/>
</dbReference>
<evidence type="ECO:0000259" key="10">
    <source>
        <dbReference type="PROSITE" id="PS50939"/>
    </source>
</evidence>
<evidence type="ECO:0000259" key="9">
    <source>
        <dbReference type="PROSITE" id="PS50836"/>
    </source>
</evidence>
<evidence type="ECO:0000256" key="3">
    <source>
        <dbReference type="ARBA" id="ARBA00022692"/>
    </source>
</evidence>
<evidence type="ECO:0008006" key="12">
    <source>
        <dbReference type="Google" id="ProtNLM"/>
    </source>
</evidence>
<dbReference type="PANTHER" id="PTHR23130">
    <property type="entry name" value="CYTOCHROME B561 AND DOMON DOMAIN-CONTAINING PROTEIN"/>
    <property type="match status" value="1"/>
</dbReference>
<organism evidence="11">
    <name type="scientific">Amorphochlora amoebiformis</name>
    <dbReference type="NCBI Taxonomy" id="1561963"/>
    <lineage>
        <taxon>Eukaryota</taxon>
        <taxon>Sar</taxon>
        <taxon>Rhizaria</taxon>
        <taxon>Cercozoa</taxon>
        <taxon>Chlorarachniophyceae</taxon>
        <taxon>Amorphochlora</taxon>
    </lineage>
</organism>
<dbReference type="Gene3D" id="1.20.120.1770">
    <property type="match status" value="1"/>
</dbReference>
<accession>A0A7S0D0W1</accession>
<feature type="transmembrane region" description="Helical" evidence="8">
    <location>
        <begin position="363"/>
        <end position="383"/>
    </location>
</feature>
<feature type="transmembrane region" description="Helical" evidence="8">
    <location>
        <begin position="466"/>
        <end position="485"/>
    </location>
</feature>
<reference evidence="11" key="1">
    <citation type="submission" date="2021-01" db="EMBL/GenBank/DDBJ databases">
        <authorList>
            <person name="Corre E."/>
            <person name="Pelletier E."/>
            <person name="Niang G."/>
            <person name="Scheremetjew M."/>
            <person name="Finn R."/>
            <person name="Kale V."/>
            <person name="Holt S."/>
            <person name="Cochrane G."/>
            <person name="Meng A."/>
            <person name="Brown T."/>
            <person name="Cohen L."/>
        </authorList>
    </citation>
    <scope>NUCLEOTIDE SEQUENCE</scope>
    <source>
        <strain evidence="11">CCMP2058</strain>
    </source>
</reference>
<feature type="domain" description="Cytochrome b561" evidence="10">
    <location>
        <begin position="325"/>
        <end position="525"/>
    </location>
</feature>
<keyword evidence="5" id="KW-0249">Electron transport</keyword>
<dbReference type="CDD" id="cd08760">
    <property type="entry name" value="Cyt_b561_FRRS1_like"/>
    <property type="match status" value="1"/>
</dbReference>
<name>A0A7S0D0W1_9EUKA</name>
<dbReference type="InterPro" id="IPR045266">
    <property type="entry name" value="DOH_DOMON"/>
</dbReference>
<keyword evidence="6 8" id="KW-1133">Transmembrane helix</keyword>
<feature type="transmembrane region" description="Helical" evidence="8">
    <location>
        <begin position="427"/>
        <end position="445"/>
    </location>
</feature>
<evidence type="ECO:0000313" key="11">
    <source>
        <dbReference type="EMBL" id="CAD8437919.1"/>
    </source>
</evidence>
<feature type="transmembrane region" description="Helical" evidence="8">
    <location>
        <begin position="390"/>
        <end position="415"/>
    </location>
</feature>
<evidence type="ECO:0000256" key="2">
    <source>
        <dbReference type="ARBA" id="ARBA00022448"/>
    </source>
</evidence>
<dbReference type="PROSITE" id="PS50939">
    <property type="entry name" value="CYTOCHROME_B561"/>
    <property type="match status" value="1"/>
</dbReference>
<dbReference type="CDD" id="cd09631">
    <property type="entry name" value="DOMON_DOH"/>
    <property type="match status" value="1"/>
</dbReference>
<dbReference type="PANTHER" id="PTHR23130:SF171">
    <property type="entry name" value="OS01G0895300 PROTEIN"/>
    <property type="match status" value="1"/>
</dbReference>
<keyword evidence="4" id="KW-0732">Signal</keyword>
<proteinExistence type="predicted"/>
<evidence type="ECO:0000256" key="7">
    <source>
        <dbReference type="ARBA" id="ARBA00023136"/>
    </source>
</evidence>
<feature type="transmembrane region" description="Helical" evidence="8">
    <location>
        <begin position="497"/>
        <end position="518"/>
    </location>
</feature>
<evidence type="ECO:0000256" key="1">
    <source>
        <dbReference type="ARBA" id="ARBA00004370"/>
    </source>
</evidence>
<gene>
    <name evidence="11" type="ORF">LAMO00422_LOCUS4677</name>
</gene>
<dbReference type="Pfam" id="PF03188">
    <property type="entry name" value="Cytochrom_B561"/>
    <property type="match status" value="1"/>
</dbReference>
<evidence type="ECO:0000256" key="8">
    <source>
        <dbReference type="SAM" id="Phobius"/>
    </source>
</evidence>
<sequence>MSQGKSTLSSPVKKNMVDQSTKTVRFLMAATALGIAQGFPNRYTCSTTRSAGMFVTSSMGGQTLRASTTECTIDASSVPSAGYTPGATYSITLNSNVARGLKIVSSTGSFTSGGASEGPNCRNVFPIQLSQAFSWTAPAAGSGTVTMQGFCGRSSGIFLTTATVSEMAASSPSLSPTTTLSPSLVTNAPTSGNRQCVVTGELNGVECKFDSSAGVSIEWAINSTHILMQNSAPTSGYVGVGWGKNMAPAFAVIGWCSGSGSNVQEYSISSRSVPGVQAQGSSELTSVSCTDQGGKTTVSYIRPLSTTTGTFSQSGSNDMILAHHTTDSLAPHAQSARVRAVVNFESGDSSEVNETDYVPAHSATMWLAFSFFMPMAIAAPMFFRDSKGYWFYVHVASNTIALLLLIAGFVLAFYVTENADERFEDRHGRLGLVLVILAVVQYIGGAMRPHKEKSGPQSTLRNVWRAGHVLLGLFVAIGGLVNVFLGLDADEDSDDIWFQLHIGWVAIVLGLGIIGFVVKQLCFNNGGSKDDIGLEAKQKTPAV</sequence>
<keyword evidence="7 8" id="KW-0472">Membrane</keyword>
<dbReference type="InterPro" id="IPR005018">
    <property type="entry name" value="DOMON_domain"/>
</dbReference>
<evidence type="ECO:0000256" key="5">
    <source>
        <dbReference type="ARBA" id="ARBA00022982"/>
    </source>
</evidence>